<proteinExistence type="predicted"/>
<dbReference type="NCBIfam" id="NF005457">
    <property type="entry name" value="PRK07051.1"/>
    <property type="match status" value="1"/>
</dbReference>
<keyword evidence="2" id="KW-0443">Lipid metabolism</keyword>
<keyword evidence="2" id="KW-0276">Fatty acid metabolism</keyword>
<dbReference type="OrthoDB" id="5297413at2"/>
<dbReference type="GO" id="GO:0006633">
    <property type="term" value="P:fatty acid biosynthetic process"/>
    <property type="evidence" value="ECO:0007669"/>
    <property type="project" value="UniProtKB-UniPathway"/>
</dbReference>
<protein>
    <recommendedName>
        <fullName evidence="2">Biotin carboxyl carrier protein of acetyl-CoA carboxylase</fullName>
    </recommendedName>
</protein>
<dbReference type="Proteomes" id="UP000219167">
    <property type="component" value="Unassembled WGS sequence"/>
</dbReference>
<dbReference type="RefSeq" id="WP_097141798.1">
    <property type="nucleotide sequence ID" value="NZ_OBQD01000014.1"/>
</dbReference>
<dbReference type="Pfam" id="PF00364">
    <property type="entry name" value="Biotin_lipoyl"/>
    <property type="match status" value="1"/>
</dbReference>
<comment type="pathway">
    <text evidence="2">Lipid metabolism; fatty acid biosynthesis.</text>
</comment>
<dbReference type="InterPro" id="IPR011053">
    <property type="entry name" value="Single_hybrid_motif"/>
</dbReference>
<dbReference type="InterPro" id="IPR000089">
    <property type="entry name" value="Biotin_lipoyl"/>
</dbReference>
<keyword evidence="2" id="KW-0092">Biotin</keyword>
<dbReference type="PRINTS" id="PR01071">
    <property type="entry name" value="ACOABIOTINCC"/>
</dbReference>
<keyword evidence="2" id="KW-0444">Lipid biosynthesis</keyword>
<name>A0A285UTV3_9HYPH</name>
<dbReference type="UniPathway" id="UPA00094"/>
<dbReference type="GO" id="GO:0009317">
    <property type="term" value="C:acetyl-CoA carboxylase complex"/>
    <property type="evidence" value="ECO:0007669"/>
    <property type="project" value="InterPro"/>
</dbReference>
<dbReference type="GO" id="GO:0003989">
    <property type="term" value="F:acetyl-CoA carboxylase activity"/>
    <property type="evidence" value="ECO:0007669"/>
    <property type="project" value="InterPro"/>
</dbReference>
<feature type="domain" description="Lipoyl-binding" evidence="4">
    <location>
        <begin position="5"/>
        <end position="77"/>
    </location>
</feature>
<evidence type="ECO:0000313" key="6">
    <source>
        <dbReference type="Proteomes" id="UP000219167"/>
    </source>
</evidence>
<dbReference type="InterPro" id="IPR001249">
    <property type="entry name" value="AcCoA_biotinCC"/>
</dbReference>
<organism evidence="5 6">
    <name type="scientific">Rhizobium subbaraonis</name>
    <dbReference type="NCBI Taxonomy" id="908946"/>
    <lineage>
        <taxon>Bacteria</taxon>
        <taxon>Pseudomonadati</taxon>
        <taxon>Pseudomonadota</taxon>
        <taxon>Alphaproteobacteria</taxon>
        <taxon>Hyphomicrobiales</taxon>
        <taxon>Rhizobiaceae</taxon>
        <taxon>Rhizobium/Agrobacterium group</taxon>
        <taxon>Rhizobium</taxon>
    </lineage>
</organism>
<accession>A0A285UTV3</accession>
<evidence type="ECO:0000256" key="3">
    <source>
        <dbReference type="SAM" id="MobiDB-lite"/>
    </source>
</evidence>
<evidence type="ECO:0000256" key="1">
    <source>
        <dbReference type="ARBA" id="ARBA00003761"/>
    </source>
</evidence>
<evidence type="ECO:0000313" key="5">
    <source>
        <dbReference type="EMBL" id="SOC45233.1"/>
    </source>
</evidence>
<keyword evidence="2" id="KW-0275">Fatty acid biosynthesis</keyword>
<dbReference type="AlphaFoldDB" id="A0A285UTV3"/>
<comment type="function">
    <text evidence="1 2">This protein is a component of the acetyl coenzyme A carboxylase complex; first, biotin carboxylase catalyzes the carboxylation of the carrier protein and then the transcarboxylase transfers the carboxyl group to form malonyl-CoA.</text>
</comment>
<sequence length="80" mass="8460">MSKLEIRSPLPGTFYRKPSPDAPSFKSDGDAVAATDVVGLIEVMKTFHEIPAGIAGSRVTFLVDDAEPIMAGQVIAEVEA</sequence>
<keyword evidence="6" id="KW-1185">Reference proteome</keyword>
<dbReference type="Gene3D" id="2.40.50.100">
    <property type="match status" value="1"/>
</dbReference>
<gene>
    <name evidence="5" type="ORF">SAMN05892877_11473</name>
</gene>
<evidence type="ECO:0000259" key="4">
    <source>
        <dbReference type="Pfam" id="PF00364"/>
    </source>
</evidence>
<dbReference type="CDD" id="cd06850">
    <property type="entry name" value="biotinyl_domain"/>
    <property type="match status" value="1"/>
</dbReference>
<reference evidence="5 6" key="1">
    <citation type="submission" date="2017-08" db="EMBL/GenBank/DDBJ databases">
        <authorList>
            <person name="de Groot N.N."/>
        </authorList>
    </citation>
    <scope>NUCLEOTIDE SEQUENCE [LARGE SCALE GENOMIC DNA]</scope>
    <source>
        <strain evidence="5 6">JC85</strain>
    </source>
</reference>
<dbReference type="SUPFAM" id="SSF51230">
    <property type="entry name" value="Single hybrid motif"/>
    <property type="match status" value="1"/>
</dbReference>
<feature type="region of interest" description="Disordered" evidence="3">
    <location>
        <begin position="1"/>
        <end position="29"/>
    </location>
</feature>
<evidence type="ECO:0000256" key="2">
    <source>
        <dbReference type="RuleBase" id="RU364072"/>
    </source>
</evidence>
<dbReference type="EMBL" id="OBQD01000014">
    <property type="protein sequence ID" value="SOC45233.1"/>
    <property type="molecule type" value="Genomic_DNA"/>
</dbReference>